<dbReference type="Proteomes" id="UP000646877">
    <property type="component" value="Unassembled WGS sequence"/>
</dbReference>
<sequence length="60" mass="6848">MNSTQLAQKLAARKALIIRSSGYLVVLNEKFLTQLASDLILQIEQVLRLIGINLKWLIRK</sequence>
<reference evidence="1" key="1">
    <citation type="submission" date="2019-10" db="EMBL/GenBank/DDBJ databases">
        <authorList>
            <person name="Paulsen S."/>
        </authorList>
    </citation>
    <scope>NUCLEOTIDE SEQUENCE</scope>
    <source>
        <strain evidence="1">LMG 19692</strain>
    </source>
</reference>
<proteinExistence type="predicted"/>
<dbReference type="EMBL" id="WEIA01000010">
    <property type="protein sequence ID" value="NLR22725.1"/>
    <property type="molecule type" value="Genomic_DNA"/>
</dbReference>
<accession>A0A8I2HBW4</accession>
<gene>
    <name evidence="1" type="ORF">F9Y85_15730</name>
</gene>
<evidence type="ECO:0000313" key="1">
    <source>
        <dbReference type="EMBL" id="NLR22725.1"/>
    </source>
</evidence>
<dbReference type="AlphaFoldDB" id="A0A8I2HBW4"/>
<comment type="caution">
    <text evidence="1">The sequence shown here is derived from an EMBL/GenBank/DDBJ whole genome shotgun (WGS) entry which is preliminary data.</text>
</comment>
<organism evidence="1 2">
    <name type="scientific">Pseudoalteromonas maricaloris</name>
    <dbReference type="NCBI Taxonomy" id="184924"/>
    <lineage>
        <taxon>Bacteria</taxon>
        <taxon>Pseudomonadati</taxon>
        <taxon>Pseudomonadota</taxon>
        <taxon>Gammaproteobacteria</taxon>
        <taxon>Alteromonadales</taxon>
        <taxon>Pseudoalteromonadaceae</taxon>
        <taxon>Pseudoalteromonas</taxon>
    </lineage>
</organism>
<name>A0A8I2HBW4_9GAMM</name>
<evidence type="ECO:0000313" key="2">
    <source>
        <dbReference type="Proteomes" id="UP000646877"/>
    </source>
</evidence>
<protein>
    <submittedName>
        <fullName evidence="1">Uncharacterized protein</fullName>
    </submittedName>
</protein>